<name>A0A922N838_9PLEO</name>
<dbReference type="Proteomes" id="UP000249757">
    <property type="component" value="Unassembled WGS sequence"/>
</dbReference>
<feature type="signal peptide" evidence="1">
    <location>
        <begin position="1"/>
        <end position="16"/>
    </location>
</feature>
<protein>
    <submittedName>
        <fullName evidence="2">Uncharacterized protein</fullName>
    </submittedName>
</protein>
<accession>A0A922N838</accession>
<organism evidence="2 3">
    <name type="scientific">Pyrenophora tritici-repentis</name>
    <dbReference type="NCBI Taxonomy" id="45151"/>
    <lineage>
        <taxon>Eukaryota</taxon>
        <taxon>Fungi</taxon>
        <taxon>Dikarya</taxon>
        <taxon>Ascomycota</taxon>
        <taxon>Pezizomycotina</taxon>
        <taxon>Dothideomycetes</taxon>
        <taxon>Pleosporomycetidae</taxon>
        <taxon>Pleosporales</taxon>
        <taxon>Pleosporineae</taxon>
        <taxon>Pleosporaceae</taxon>
        <taxon>Pyrenophora</taxon>
    </lineage>
</organism>
<feature type="chain" id="PRO_5037181344" evidence="1">
    <location>
        <begin position="17"/>
        <end position="143"/>
    </location>
</feature>
<dbReference type="AlphaFoldDB" id="A0A922N838"/>
<gene>
    <name evidence="2" type="ORF">Ptr86124_009237</name>
</gene>
<evidence type="ECO:0000313" key="2">
    <source>
        <dbReference type="EMBL" id="KAI1511593.1"/>
    </source>
</evidence>
<evidence type="ECO:0000313" key="3">
    <source>
        <dbReference type="Proteomes" id="UP000249757"/>
    </source>
</evidence>
<proteinExistence type="predicted"/>
<keyword evidence="3" id="KW-1185">Reference proteome</keyword>
<evidence type="ECO:0000256" key="1">
    <source>
        <dbReference type="SAM" id="SignalP"/>
    </source>
</evidence>
<dbReference type="EMBL" id="NRDI02000013">
    <property type="protein sequence ID" value="KAI1511593.1"/>
    <property type="molecule type" value="Genomic_DNA"/>
</dbReference>
<reference evidence="3" key="1">
    <citation type="journal article" date="2022" name="Microb. Genom.">
        <title>A global pangenome for the wheat fungal pathogen Pyrenophora tritici-repentis and prediction of effector protein structural homology.</title>
        <authorList>
            <person name="Moolhuijzen P.M."/>
            <person name="See P.T."/>
            <person name="Shi G."/>
            <person name="Powell H.R."/>
            <person name="Cockram J."/>
            <person name="Jorgensen L.N."/>
            <person name="Benslimane H."/>
            <person name="Strelkov S.E."/>
            <person name="Turner J."/>
            <person name="Liu Z."/>
            <person name="Moffat C.S."/>
        </authorList>
    </citation>
    <scope>NUCLEOTIDE SEQUENCE [LARGE SCALE GENOMIC DNA]</scope>
</reference>
<comment type="caution">
    <text evidence="2">The sequence shown here is derived from an EMBL/GenBank/DDBJ whole genome shotgun (WGS) entry which is preliminary data.</text>
</comment>
<sequence length="143" mass="15449">MRVLLCISVLAALATAFPCPQEIEDLSTPAAPLTDIFPASTTTIPDSTSLNIPVTAVPTIDPDDDDDDKGAVVLNSTSSRRRPHTEPIPIFTKACKCNLATALYPCWATDALQVSKPCFMTDMKDTMDTRYTDVSPIYTALPL</sequence>
<keyword evidence="1" id="KW-0732">Signal</keyword>